<dbReference type="AlphaFoldDB" id="A0AA87ZMB2"/>
<dbReference type="EMBL" id="BTGU01000010">
    <property type="protein sequence ID" value="GMN39749.1"/>
    <property type="molecule type" value="Genomic_DNA"/>
</dbReference>
<protein>
    <recommendedName>
        <fullName evidence="7">GrpE protein homolog</fullName>
    </recommendedName>
</protein>
<dbReference type="GO" id="GO:0051082">
    <property type="term" value="F:unfolded protein binding"/>
    <property type="evidence" value="ECO:0007669"/>
    <property type="project" value="TreeGrafter"/>
</dbReference>
<dbReference type="PRINTS" id="PR00773">
    <property type="entry name" value="GRPEPROTEIN"/>
</dbReference>
<dbReference type="PANTHER" id="PTHR21237:SF40">
    <property type="entry name" value="CELL CYCLE AND APOPTOSIS REGULATOR PROTEIN 2"/>
    <property type="match status" value="1"/>
</dbReference>
<dbReference type="HAMAP" id="MF_01151">
    <property type="entry name" value="GrpE"/>
    <property type="match status" value="1"/>
</dbReference>
<evidence type="ECO:0000313" key="5">
    <source>
        <dbReference type="EMBL" id="GMN39749.1"/>
    </source>
</evidence>
<dbReference type="Proteomes" id="UP001187192">
    <property type="component" value="Unassembled WGS sequence"/>
</dbReference>
<evidence type="ECO:0000256" key="2">
    <source>
        <dbReference type="ARBA" id="ARBA00023186"/>
    </source>
</evidence>
<dbReference type="InterPro" id="IPR000740">
    <property type="entry name" value="GrpE"/>
</dbReference>
<organism evidence="5 6">
    <name type="scientific">Ficus carica</name>
    <name type="common">Common fig</name>
    <dbReference type="NCBI Taxonomy" id="3494"/>
    <lineage>
        <taxon>Eukaryota</taxon>
        <taxon>Viridiplantae</taxon>
        <taxon>Streptophyta</taxon>
        <taxon>Embryophyta</taxon>
        <taxon>Tracheophyta</taxon>
        <taxon>Spermatophyta</taxon>
        <taxon>Magnoliopsida</taxon>
        <taxon>eudicotyledons</taxon>
        <taxon>Gunneridae</taxon>
        <taxon>Pentapetalae</taxon>
        <taxon>rosids</taxon>
        <taxon>fabids</taxon>
        <taxon>Rosales</taxon>
        <taxon>Moraceae</taxon>
        <taxon>Ficeae</taxon>
        <taxon>Ficus</taxon>
    </lineage>
</organism>
<feature type="region of interest" description="Disordered" evidence="4">
    <location>
        <begin position="70"/>
        <end position="95"/>
    </location>
</feature>
<evidence type="ECO:0000256" key="4">
    <source>
        <dbReference type="SAM" id="MobiDB-lite"/>
    </source>
</evidence>
<dbReference type="SUPFAM" id="SSF58014">
    <property type="entry name" value="Coiled-coil domain of nucleotide exchange factor GrpE"/>
    <property type="match status" value="1"/>
</dbReference>
<dbReference type="GO" id="GO:0051087">
    <property type="term" value="F:protein-folding chaperone binding"/>
    <property type="evidence" value="ECO:0007669"/>
    <property type="project" value="InterPro"/>
</dbReference>
<dbReference type="GO" id="GO:0006457">
    <property type="term" value="P:protein folding"/>
    <property type="evidence" value="ECO:0007669"/>
    <property type="project" value="InterPro"/>
</dbReference>
<dbReference type="InterPro" id="IPR013805">
    <property type="entry name" value="GrpE_CC"/>
</dbReference>
<dbReference type="InterPro" id="IPR009012">
    <property type="entry name" value="GrpE_head"/>
</dbReference>
<dbReference type="GO" id="GO:0000774">
    <property type="term" value="F:adenyl-nucleotide exchange factor activity"/>
    <property type="evidence" value="ECO:0007669"/>
    <property type="project" value="InterPro"/>
</dbReference>
<dbReference type="Gene3D" id="3.90.20.20">
    <property type="match status" value="1"/>
</dbReference>
<accession>A0AA87ZMB2</accession>
<proteinExistence type="inferred from homology"/>
<evidence type="ECO:0000313" key="6">
    <source>
        <dbReference type="Proteomes" id="UP001187192"/>
    </source>
</evidence>
<keyword evidence="2" id="KW-0143">Chaperone</keyword>
<sequence length="368" mass="41428">MAVYLSNHSVLAPLRPTASLTSSNPKPSKALALSHRSLRFPSHRHFHPRPQLRSQILGFPRTSSFAVHKTSTTRVDASSAGDEKETSPSAETSESGGFSLKKLLKLYKEAILYGDEQTVFDIEARIGMIENNQDELVEKVTTLTAEIKSGKEKYVRLQADFDNFRKRSEKDRLSIRTDAQGELIESLLPMVDNFERAKQQIKLETEKEKKIDASYQGIYKQFVEIMRSLRVAVVPTIGKPFDPSAKFVFNVYYAPDNKVLPHMRQRIETRRKRHIVIDWLWGSSQSGPVSNFGRVIKACLLHEAIAREESHEYKDGIIIQEFRRGFLLEDRLLRPAMVKVSSGPGRKTGSNAPASSGTTTAAAGIDER</sequence>
<reference evidence="5" key="1">
    <citation type="submission" date="2023-07" db="EMBL/GenBank/DDBJ databases">
        <title>draft genome sequence of fig (Ficus carica).</title>
        <authorList>
            <person name="Takahashi T."/>
            <person name="Nishimura K."/>
        </authorList>
    </citation>
    <scope>NUCLEOTIDE SEQUENCE</scope>
</reference>
<comment type="similarity">
    <text evidence="1 3">Belongs to the GrpE family.</text>
</comment>
<keyword evidence="6" id="KW-1185">Reference proteome</keyword>
<dbReference type="CDD" id="cd00446">
    <property type="entry name" value="GrpE"/>
    <property type="match status" value="1"/>
</dbReference>
<dbReference type="Gene3D" id="2.30.22.10">
    <property type="entry name" value="Head domain of nucleotide exchange factor GrpE"/>
    <property type="match status" value="1"/>
</dbReference>
<dbReference type="Pfam" id="PF01025">
    <property type="entry name" value="GrpE"/>
    <property type="match status" value="2"/>
</dbReference>
<gene>
    <name evidence="5" type="ORF">TIFTF001_008972</name>
</gene>
<evidence type="ECO:0008006" key="7">
    <source>
        <dbReference type="Google" id="ProtNLM"/>
    </source>
</evidence>
<name>A0AA87ZMB2_FICCA</name>
<dbReference type="GO" id="GO:0042803">
    <property type="term" value="F:protein homodimerization activity"/>
    <property type="evidence" value="ECO:0007669"/>
    <property type="project" value="InterPro"/>
</dbReference>
<comment type="caution">
    <text evidence="5">The sequence shown here is derived from an EMBL/GenBank/DDBJ whole genome shotgun (WGS) entry which is preliminary data.</text>
</comment>
<feature type="compositionally biased region" description="Low complexity" evidence="4">
    <location>
        <begin position="348"/>
        <end position="368"/>
    </location>
</feature>
<evidence type="ECO:0000256" key="1">
    <source>
        <dbReference type="ARBA" id="ARBA00009054"/>
    </source>
</evidence>
<dbReference type="SUPFAM" id="SSF51064">
    <property type="entry name" value="Head domain of nucleotide exchange factor GrpE"/>
    <property type="match status" value="1"/>
</dbReference>
<dbReference type="GO" id="GO:0009507">
    <property type="term" value="C:chloroplast"/>
    <property type="evidence" value="ECO:0007669"/>
    <property type="project" value="TreeGrafter"/>
</dbReference>
<evidence type="ECO:0000256" key="3">
    <source>
        <dbReference type="RuleBase" id="RU004478"/>
    </source>
</evidence>
<dbReference type="PANTHER" id="PTHR21237">
    <property type="entry name" value="GRPE PROTEIN"/>
    <property type="match status" value="1"/>
</dbReference>
<feature type="region of interest" description="Disordered" evidence="4">
    <location>
        <begin position="339"/>
        <end position="368"/>
    </location>
</feature>